<evidence type="ECO:0000313" key="4">
    <source>
        <dbReference type="EMBL" id="SCM78152.1"/>
    </source>
</evidence>
<dbReference type="InterPro" id="IPR011723">
    <property type="entry name" value="Znf/thioredoxin_put"/>
</dbReference>
<organism evidence="4">
    <name type="scientific">uncultured Pleomorphomonas sp</name>
    <dbReference type="NCBI Taxonomy" id="442121"/>
    <lineage>
        <taxon>Bacteria</taxon>
        <taxon>Pseudomonadati</taxon>
        <taxon>Pseudomonadota</taxon>
        <taxon>Alphaproteobacteria</taxon>
        <taxon>Hyphomicrobiales</taxon>
        <taxon>Pleomorphomonadaceae</taxon>
        <taxon>Pleomorphomonas</taxon>
        <taxon>environmental samples</taxon>
    </lineage>
</organism>
<proteinExistence type="predicted"/>
<evidence type="ECO:0000256" key="1">
    <source>
        <dbReference type="SAM" id="MobiDB-lite"/>
    </source>
</evidence>
<evidence type="ECO:0000256" key="2">
    <source>
        <dbReference type="SAM" id="Phobius"/>
    </source>
</evidence>
<feature type="region of interest" description="Disordered" evidence="1">
    <location>
        <begin position="141"/>
        <end position="177"/>
    </location>
</feature>
<keyword evidence="2" id="KW-0472">Membrane</keyword>
<name>A0A212LKS8_9HYPH</name>
<gene>
    <name evidence="4" type="ORF">KL86PLE_60474</name>
</gene>
<keyword evidence="2" id="KW-0812">Transmembrane</keyword>
<keyword evidence="2" id="KW-1133">Transmembrane helix</keyword>
<sequence length="336" mass="35574">MRIVCPACETGYQIADGTLGVTGRKVRCARCGTVWHATPNDYPEAPIAAAPVARTLDGGPEPSEDEWRDAIAGDGPGSTFDAEAPSADRGGNDQSAIDDLFASGPADDDVAEAVAAEDPASGNDQSAVDDLFAAGPAEERIETARDDEAPPPVAADASPTIDAPPAGFERRRRKARGKAGRGASTIVMIDRHLSTPVASALLIGFLVLFCVVAVVGRERIVATFPDFAGIYELIGLKVNLRGLDFQGVVARQEMDGSTPVLVVEGDVINLDSESKGLPAVRVTLKSSTGRDVYAWNYTLPQRNIDQMGKVHFKTRLLAPPEASVTVEVRFTDQHQP</sequence>
<dbReference type="EMBL" id="FMJD01000010">
    <property type="protein sequence ID" value="SCM78152.1"/>
    <property type="molecule type" value="Genomic_DNA"/>
</dbReference>
<feature type="region of interest" description="Disordered" evidence="1">
    <location>
        <begin position="54"/>
        <end position="104"/>
    </location>
</feature>
<protein>
    <submittedName>
        <fullName evidence="4">Putative Zinc finger/thioredoxin</fullName>
    </submittedName>
</protein>
<feature type="transmembrane region" description="Helical" evidence="2">
    <location>
        <begin position="197"/>
        <end position="215"/>
    </location>
</feature>
<dbReference type="Pfam" id="PF13717">
    <property type="entry name" value="Zn_ribbon_4"/>
    <property type="match status" value="1"/>
</dbReference>
<feature type="domain" description="Zinc finger/thioredoxin putative" evidence="3">
    <location>
        <begin position="1"/>
        <end position="35"/>
    </location>
</feature>
<dbReference type="RefSeq" id="WP_288197906.1">
    <property type="nucleotide sequence ID" value="NZ_LT608334.1"/>
</dbReference>
<accession>A0A212LKS8</accession>
<evidence type="ECO:0000259" key="3">
    <source>
        <dbReference type="Pfam" id="PF13717"/>
    </source>
</evidence>
<dbReference type="AlphaFoldDB" id="A0A212LKS8"/>
<reference evidence="4" key="1">
    <citation type="submission" date="2016-08" db="EMBL/GenBank/DDBJ databases">
        <authorList>
            <person name="Seilhamer J.J."/>
        </authorList>
    </citation>
    <scope>NUCLEOTIDE SEQUENCE</scope>
    <source>
        <strain evidence="4">86</strain>
    </source>
</reference>
<dbReference type="NCBIfam" id="TIGR02098">
    <property type="entry name" value="MJ0042_CXXC"/>
    <property type="match status" value="1"/>
</dbReference>